<dbReference type="OrthoDB" id="2333384at2759"/>
<dbReference type="Pfam" id="PF02752">
    <property type="entry name" value="Arrestin_C"/>
    <property type="match status" value="1"/>
</dbReference>
<accession>C7ZJI2</accession>
<evidence type="ECO:0000259" key="4">
    <source>
        <dbReference type="SMART" id="SM01017"/>
    </source>
</evidence>
<dbReference type="HOGENOM" id="CLU_018982_2_0_1"/>
<dbReference type="FunCoup" id="C7ZJI2">
    <property type="interactions" value="88"/>
</dbReference>
<sequence>RLETDVIIFRGSRDEAQDYPLKGVVVLCLQSPLKVEEIGLELVGTLCHPLADKSSKRWAEPEPLTPKTILLEHKCPPFIGSPDTSTTLPAGNYEWPFVFMLAGDTAETVEGMAEARISYRLKATINRPKLLRAVYTRKLLRVFRMPSPDTLEMMQSLPIERTWLNKIDYFVNLSTGAVMLGGSVMLEMRLSPIVKGLDLDHFSVALMEFREFHVQNRTLFHIRDHRTERTVATWDFQFSREHNRQELPEGTGQQVWAITQKLDIPNQPSDCIQDMDVHGIRVHHKVRVVIPLRNADGHISELTMGLPLVITINANIPLGEQRSGSNHLTLRPFGEDNMSPPGYGEHILDQPFDELPHEEVQSIGSIHVTRGGTGQSQEFGGQGMIFDMDSDEMEELSQVPTYWTALRAPLRFHRQPGSLQPPAYDAAARSSRQDQAK</sequence>
<dbReference type="eggNOG" id="KOG3780">
    <property type="taxonomic scope" value="Eukaryota"/>
</dbReference>
<evidence type="ECO:0000256" key="3">
    <source>
        <dbReference type="SAM" id="MobiDB-lite"/>
    </source>
</evidence>
<dbReference type="InterPro" id="IPR014752">
    <property type="entry name" value="Arrestin-like_C"/>
</dbReference>
<dbReference type="SUPFAM" id="SSF81296">
    <property type="entry name" value="E set domains"/>
    <property type="match status" value="1"/>
</dbReference>
<evidence type="ECO:0000256" key="1">
    <source>
        <dbReference type="ARBA" id="ARBA00005298"/>
    </source>
</evidence>
<dbReference type="PANTHER" id="PTHR11188:SF17">
    <property type="entry name" value="FI21816P1"/>
    <property type="match status" value="1"/>
</dbReference>
<dbReference type="RefSeq" id="XP_003041623.1">
    <property type="nucleotide sequence ID" value="XM_003041577.1"/>
</dbReference>
<dbReference type="GO" id="GO:0070086">
    <property type="term" value="P:ubiquitin-dependent endocytosis"/>
    <property type="evidence" value="ECO:0007669"/>
    <property type="project" value="TreeGrafter"/>
</dbReference>
<keyword evidence="6" id="KW-1185">Reference proteome</keyword>
<comment type="subunit">
    <text evidence="2">Interacts with hulA.</text>
</comment>
<dbReference type="GO" id="GO:0005886">
    <property type="term" value="C:plasma membrane"/>
    <property type="evidence" value="ECO:0007669"/>
    <property type="project" value="TreeGrafter"/>
</dbReference>
<dbReference type="GO" id="GO:0005829">
    <property type="term" value="C:cytosol"/>
    <property type="evidence" value="ECO:0007669"/>
    <property type="project" value="TreeGrafter"/>
</dbReference>
<dbReference type="AlphaFoldDB" id="C7ZJI2"/>
<dbReference type="VEuPathDB" id="FungiDB:NECHADRAFT_35084"/>
<dbReference type="InterPro" id="IPR014756">
    <property type="entry name" value="Ig_E-set"/>
</dbReference>
<proteinExistence type="inferred from homology"/>
<protein>
    <recommendedName>
        <fullName evidence="4">Arrestin C-terminal-like domain-containing protein</fullName>
    </recommendedName>
</protein>
<dbReference type="EMBL" id="GG698933">
    <property type="protein sequence ID" value="EEU35910.1"/>
    <property type="molecule type" value="Genomic_DNA"/>
</dbReference>
<gene>
    <name evidence="5" type="ORF">NECHADRAFT_35084</name>
</gene>
<feature type="region of interest" description="Disordered" evidence="3">
    <location>
        <begin position="414"/>
        <end position="437"/>
    </location>
</feature>
<evidence type="ECO:0000313" key="6">
    <source>
        <dbReference type="Proteomes" id="UP000005206"/>
    </source>
</evidence>
<dbReference type="GeneID" id="9673904"/>
<dbReference type="InterPro" id="IPR011022">
    <property type="entry name" value="Arrestin_C-like"/>
</dbReference>
<comment type="similarity">
    <text evidence="1">Belongs to the arrestin family.</text>
</comment>
<reference evidence="5 6" key="1">
    <citation type="journal article" date="2009" name="PLoS Genet.">
        <title>The genome of Nectria haematococca: contribution of supernumerary chromosomes to gene expansion.</title>
        <authorList>
            <person name="Coleman J.J."/>
            <person name="Rounsley S.D."/>
            <person name="Rodriguez-Carres M."/>
            <person name="Kuo A."/>
            <person name="Wasmann C.C."/>
            <person name="Grimwood J."/>
            <person name="Schmutz J."/>
            <person name="Taga M."/>
            <person name="White G.J."/>
            <person name="Zhou S."/>
            <person name="Schwartz D.C."/>
            <person name="Freitag M."/>
            <person name="Ma L.J."/>
            <person name="Danchin E.G."/>
            <person name="Henrissat B."/>
            <person name="Coutinho P.M."/>
            <person name="Nelson D.R."/>
            <person name="Straney D."/>
            <person name="Napoli C.A."/>
            <person name="Barker B.M."/>
            <person name="Gribskov M."/>
            <person name="Rep M."/>
            <person name="Kroken S."/>
            <person name="Molnar I."/>
            <person name="Rensing C."/>
            <person name="Kennell J.C."/>
            <person name="Zamora J."/>
            <person name="Farman M.L."/>
            <person name="Selker E.U."/>
            <person name="Salamov A."/>
            <person name="Shapiro H."/>
            <person name="Pangilinan J."/>
            <person name="Lindquist E."/>
            <person name="Lamers C."/>
            <person name="Grigoriev I.V."/>
            <person name="Geiser D.M."/>
            <person name="Covert S.F."/>
            <person name="Temporini E."/>
            <person name="Vanetten H.D."/>
        </authorList>
    </citation>
    <scope>NUCLEOTIDE SEQUENCE [LARGE SCALE GENOMIC DNA]</scope>
    <source>
        <strain evidence="6">ATCC MYA-4622 / CBS 123669 / FGSC 9596 / NRRL 45880 / 77-13-4</strain>
    </source>
</reference>
<dbReference type="Gene3D" id="2.60.40.640">
    <property type="match status" value="1"/>
</dbReference>
<dbReference type="PANTHER" id="PTHR11188">
    <property type="entry name" value="ARRESTIN DOMAIN CONTAINING PROTEIN"/>
    <property type="match status" value="1"/>
</dbReference>
<dbReference type="KEGG" id="nhe:NECHADRAFT_35084"/>
<dbReference type="SMART" id="SM01017">
    <property type="entry name" value="Arrestin_C"/>
    <property type="match status" value="1"/>
</dbReference>
<evidence type="ECO:0000256" key="2">
    <source>
        <dbReference type="ARBA" id="ARBA00038766"/>
    </source>
</evidence>
<dbReference type="GO" id="GO:0030674">
    <property type="term" value="F:protein-macromolecule adaptor activity"/>
    <property type="evidence" value="ECO:0007669"/>
    <property type="project" value="TreeGrafter"/>
</dbReference>
<organism evidence="5 6">
    <name type="scientific">Fusarium vanettenii (strain ATCC MYA-4622 / CBS 123669 / FGSC 9596 / NRRL 45880 / 77-13-4)</name>
    <name type="common">Fusarium solani subsp. pisi</name>
    <dbReference type="NCBI Taxonomy" id="660122"/>
    <lineage>
        <taxon>Eukaryota</taxon>
        <taxon>Fungi</taxon>
        <taxon>Dikarya</taxon>
        <taxon>Ascomycota</taxon>
        <taxon>Pezizomycotina</taxon>
        <taxon>Sordariomycetes</taxon>
        <taxon>Hypocreomycetidae</taxon>
        <taxon>Hypocreales</taxon>
        <taxon>Nectriaceae</taxon>
        <taxon>Fusarium</taxon>
        <taxon>Fusarium solani species complex</taxon>
        <taxon>Fusarium vanettenii</taxon>
    </lineage>
</organism>
<dbReference type="InterPro" id="IPR050357">
    <property type="entry name" value="Arrestin_domain-protein"/>
</dbReference>
<name>C7ZJI2_FUSV7</name>
<dbReference type="Proteomes" id="UP000005206">
    <property type="component" value="Chromosome 3"/>
</dbReference>
<evidence type="ECO:0000313" key="5">
    <source>
        <dbReference type="EMBL" id="EEU35910.1"/>
    </source>
</evidence>
<feature type="non-terminal residue" evidence="5">
    <location>
        <position position="1"/>
    </location>
</feature>
<feature type="domain" description="Arrestin C-terminal-like" evidence="4">
    <location>
        <begin position="163"/>
        <end position="318"/>
    </location>
</feature>
<dbReference type="Pfam" id="PF00339">
    <property type="entry name" value="Arrestin_N"/>
    <property type="match status" value="1"/>
</dbReference>
<dbReference type="InParanoid" id="C7ZJI2"/>
<feature type="non-terminal residue" evidence="5">
    <location>
        <position position="437"/>
    </location>
</feature>
<dbReference type="GO" id="GO:0031625">
    <property type="term" value="F:ubiquitin protein ligase binding"/>
    <property type="evidence" value="ECO:0007669"/>
    <property type="project" value="TreeGrafter"/>
</dbReference>
<dbReference type="OMA" id="RHTSCCK"/>
<dbReference type="InterPro" id="IPR011021">
    <property type="entry name" value="Arrestin-like_N"/>
</dbReference>